<dbReference type="InterPro" id="IPR036047">
    <property type="entry name" value="F-box-like_dom_sf"/>
</dbReference>
<gene>
    <name evidence="2" type="ORF">ACHAXA_006268</name>
</gene>
<dbReference type="Proteomes" id="UP001530377">
    <property type="component" value="Unassembled WGS sequence"/>
</dbReference>
<evidence type="ECO:0000313" key="2">
    <source>
        <dbReference type="EMBL" id="KAL3826240.1"/>
    </source>
</evidence>
<evidence type="ECO:0000313" key="3">
    <source>
        <dbReference type="Proteomes" id="UP001530377"/>
    </source>
</evidence>
<dbReference type="EMBL" id="JALLPB020000025">
    <property type="protein sequence ID" value="KAL3826240.1"/>
    <property type="molecule type" value="Genomic_DNA"/>
</dbReference>
<protein>
    <recommendedName>
        <fullName evidence="1">F-box domain-containing protein</fullName>
    </recommendedName>
</protein>
<keyword evidence="3" id="KW-1185">Reference proteome</keyword>
<accession>A0ABD3SPE5</accession>
<proteinExistence type="predicted"/>
<evidence type="ECO:0000259" key="1">
    <source>
        <dbReference type="PROSITE" id="PS50181"/>
    </source>
</evidence>
<dbReference type="InterPro" id="IPR001810">
    <property type="entry name" value="F-box_dom"/>
</dbReference>
<comment type="caution">
    <text evidence="2">The sequence shown here is derived from an EMBL/GenBank/DDBJ whole genome shotgun (WGS) entry which is preliminary data.</text>
</comment>
<sequence length="221" mass="25265">MKAPSPPEASALPNELWIRAFSYLDQRDLFALGNVSRNLLSASSADSLWEVACRRRWRGKHNVARFARKAKDGRTGGGVRDEENDRGTGRCSGALRRLLLDDPTRMPPLNVDGSVMHDPRSWKESYILAEIDSRRRFMSREELVSFRWQLIYDGSPSKMGLRKFNEDGTYWSPYMGLCTWILHGQRLIFAGLSLSVERDENTWGWIIGRGQKTTYYSVEGG</sequence>
<dbReference type="SUPFAM" id="SSF81383">
    <property type="entry name" value="F-box domain"/>
    <property type="match status" value="1"/>
</dbReference>
<dbReference type="AlphaFoldDB" id="A0ABD3SPE5"/>
<dbReference type="Gene3D" id="1.20.1280.50">
    <property type="match status" value="1"/>
</dbReference>
<feature type="domain" description="F-box" evidence="1">
    <location>
        <begin position="6"/>
        <end position="52"/>
    </location>
</feature>
<name>A0ABD3SPE5_9STRA</name>
<reference evidence="2 3" key="1">
    <citation type="submission" date="2024-10" db="EMBL/GenBank/DDBJ databases">
        <title>Updated reference genomes for cyclostephanoid diatoms.</title>
        <authorList>
            <person name="Roberts W.R."/>
            <person name="Alverson A.J."/>
        </authorList>
    </citation>
    <scope>NUCLEOTIDE SEQUENCE [LARGE SCALE GENOMIC DNA]</scope>
    <source>
        <strain evidence="2 3">AJA228-03</strain>
    </source>
</reference>
<dbReference type="PROSITE" id="PS50181">
    <property type="entry name" value="FBOX"/>
    <property type="match status" value="1"/>
</dbReference>
<dbReference type="Pfam" id="PF12937">
    <property type="entry name" value="F-box-like"/>
    <property type="match status" value="1"/>
</dbReference>
<organism evidence="2 3">
    <name type="scientific">Cyclostephanos tholiformis</name>
    <dbReference type="NCBI Taxonomy" id="382380"/>
    <lineage>
        <taxon>Eukaryota</taxon>
        <taxon>Sar</taxon>
        <taxon>Stramenopiles</taxon>
        <taxon>Ochrophyta</taxon>
        <taxon>Bacillariophyta</taxon>
        <taxon>Coscinodiscophyceae</taxon>
        <taxon>Thalassiosirophycidae</taxon>
        <taxon>Stephanodiscales</taxon>
        <taxon>Stephanodiscaceae</taxon>
        <taxon>Cyclostephanos</taxon>
    </lineage>
</organism>